<dbReference type="PANTHER" id="PTHR46082">
    <property type="entry name" value="ATP/GTP-BINDING PROTEIN-RELATED"/>
    <property type="match status" value="1"/>
</dbReference>
<dbReference type="STRING" id="1036612.A0A1L9TCT5"/>
<accession>A0A1L9TCT5</accession>
<dbReference type="Proteomes" id="UP000184356">
    <property type="component" value="Unassembled WGS sequence"/>
</dbReference>
<evidence type="ECO:0000313" key="5">
    <source>
        <dbReference type="Proteomes" id="UP000184356"/>
    </source>
</evidence>
<dbReference type="InterPro" id="IPR053137">
    <property type="entry name" value="NLR-like"/>
</dbReference>
<protein>
    <recommendedName>
        <fullName evidence="3">Nephrocystin 3-like N-terminal domain-containing protein</fullName>
    </recommendedName>
</protein>
<dbReference type="SUPFAM" id="SSF48403">
    <property type="entry name" value="Ankyrin repeat"/>
    <property type="match status" value="1"/>
</dbReference>
<dbReference type="Pfam" id="PF00023">
    <property type="entry name" value="Ank"/>
    <property type="match status" value="1"/>
</dbReference>
<dbReference type="EMBL" id="KV878589">
    <property type="protein sequence ID" value="OJJ57227.1"/>
    <property type="molecule type" value="Genomic_DNA"/>
</dbReference>
<sequence>MALSNRVSLLVGAYTVGWVCVTDPELAAARVLLDEKHVAPHTDNDYIYHVGRMGEHNVAITRPTSAGRSAASEAATTLVHAFPKIRFVLMVGVGGGATDAPSRAGSLKPTEDIFLGDVVVGIPHGNEGGVLQYDMGVQHPGRYETRSHLNKPGKLLIQAAQDLQTSHGLAEGNMHDYIRQATLDLEQIGRTEFQCPGPEHDFLFKPEYYHQGTDTNAFCDGCDPAQLVKRTRPDTPRVHYGLIGSADTVMQDGHLRDRMRQSNKVLCFEMEAAGLMDSFPCLVIRGISDYADTHKNKVWQPYAALTAAAYAKDLLSVIKARKVEDADPAWTILDKVKGVVDELKLNVEDRERNEIVNWLTPLDFQTEQKRLFEKCVVAWGKHVIESEEFQRWVKGAPWQLRCYGAAGVGKTHLCSVIVDHLQQTFPGTSPQRPVIYIYLSDEKSKRESQTRENVLGSLVKQLILFDDSVRIPSDLRKASKNQFPREAALKHAFEKLLGTYKRTYLVVDGFYQCSSDVLQILKDYPLELIRKGVPLSLLTTSPGYRKAACVIDCDGCEETDLKIFFNCHCNDNDFDRCLKCKDKGIGCLNSHHTGKETYDTVRVEVCPTEEEIVQFCDDRLSLASSAGPGLWDKRIHPEPPFKLSHTARYLYDNPGLKEAIAKKIAEKAQGNFLVADAWLEFLLNAKKPTQDCAALLNKMEKKAFKVLKEYYTKKIECIKGYNMGQALAFQVFRVLMTACRPINILTLQHALALESDSCVDEENLEHRVSILRATNGLVTIDKADDLNSIVRFFHGTLKKVLGESDWDPSLRLAETKMASLCLSYLKHEDYEEHSANLATHPFLAYTLQHWGDHVRRACEKHDSMIKDEAFEFLSDSDNVKAIAREAGKVLPPEWIHEGISAVHFCAWFGLSTIMKDLYHADHSITEPDREHGRTPLQYACRQGHTAIVKAFLDLNAPPSDALIMDAVVGFPNMDRDEDERVKIAKLLLSGRSLNSGIDALGTTVLMFAVKHGYYDFVDILLQDQSDQSIDVNITDSNGHTALWFAVDSQPAPLVPLKTDLPDGIVGLLLRKGADPNIRCRKSGKSVLDHARSSRRSAAIAALHKCDRLEVPAGVLLEITDASLSSGLRANFSIDLSAGHRKRRLSVTEEEEKRGDKQIKVQ</sequence>
<dbReference type="Pfam" id="PF24883">
    <property type="entry name" value="NPHP3_N"/>
    <property type="match status" value="1"/>
</dbReference>
<dbReference type="PROSITE" id="PS50297">
    <property type="entry name" value="ANK_REP_REGION"/>
    <property type="match status" value="1"/>
</dbReference>
<dbReference type="PRINTS" id="PR01415">
    <property type="entry name" value="ANKYRIN"/>
</dbReference>
<feature type="repeat" description="ANK" evidence="2">
    <location>
        <begin position="931"/>
        <end position="956"/>
    </location>
</feature>
<reference evidence="5" key="1">
    <citation type="journal article" date="2017" name="Genome Biol.">
        <title>Comparative genomics reveals high biological diversity and specific adaptations in the industrially and medically important fungal genus Aspergillus.</title>
        <authorList>
            <person name="de Vries R.P."/>
            <person name="Riley R."/>
            <person name="Wiebenga A."/>
            <person name="Aguilar-Osorio G."/>
            <person name="Amillis S."/>
            <person name="Uchima C.A."/>
            <person name="Anderluh G."/>
            <person name="Asadollahi M."/>
            <person name="Askin M."/>
            <person name="Barry K."/>
            <person name="Battaglia E."/>
            <person name="Bayram O."/>
            <person name="Benocci T."/>
            <person name="Braus-Stromeyer S.A."/>
            <person name="Caldana C."/>
            <person name="Canovas D."/>
            <person name="Cerqueira G.C."/>
            <person name="Chen F."/>
            <person name="Chen W."/>
            <person name="Choi C."/>
            <person name="Clum A."/>
            <person name="Dos Santos R.A."/>
            <person name="Damasio A.R."/>
            <person name="Diallinas G."/>
            <person name="Emri T."/>
            <person name="Fekete E."/>
            <person name="Flipphi M."/>
            <person name="Freyberg S."/>
            <person name="Gallo A."/>
            <person name="Gournas C."/>
            <person name="Habgood R."/>
            <person name="Hainaut M."/>
            <person name="Harispe M.L."/>
            <person name="Henrissat B."/>
            <person name="Hilden K.S."/>
            <person name="Hope R."/>
            <person name="Hossain A."/>
            <person name="Karabika E."/>
            <person name="Karaffa L."/>
            <person name="Karanyi Z."/>
            <person name="Krasevec N."/>
            <person name="Kuo A."/>
            <person name="Kusch H."/>
            <person name="LaButti K."/>
            <person name="Lagendijk E.L."/>
            <person name="Lapidus A."/>
            <person name="Levasseur A."/>
            <person name="Lindquist E."/>
            <person name="Lipzen A."/>
            <person name="Logrieco A.F."/>
            <person name="MacCabe A."/>
            <person name="Maekelae M.R."/>
            <person name="Malavazi I."/>
            <person name="Melin P."/>
            <person name="Meyer V."/>
            <person name="Mielnichuk N."/>
            <person name="Miskei M."/>
            <person name="Molnar A.P."/>
            <person name="Mule G."/>
            <person name="Ngan C.Y."/>
            <person name="Orejas M."/>
            <person name="Orosz E."/>
            <person name="Ouedraogo J.P."/>
            <person name="Overkamp K.M."/>
            <person name="Park H.-S."/>
            <person name="Perrone G."/>
            <person name="Piumi F."/>
            <person name="Punt P.J."/>
            <person name="Ram A.F."/>
            <person name="Ramon A."/>
            <person name="Rauscher S."/>
            <person name="Record E."/>
            <person name="Riano-Pachon D.M."/>
            <person name="Robert V."/>
            <person name="Roehrig J."/>
            <person name="Ruller R."/>
            <person name="Salamov A."/>
            <person name="Salih N.S."/>
            <person name="Samson R.A."/>
            <person name="Sandor E."/>
            <person name="Sanguinetti M."/>
            <person name="Schuetze T."/>
            <person name="Sepcic K."/>
            <person name="Shelest E."/>
            <person name="Sherlock G."/>
            <person name="Sophianopoulou V."/>
            <person name="Squina F.M."/>
            <person name="Sun H."/>
            <person name="Susca A."/>
            <person name="Todd R.B."/>
            <person name="Tsang A."/>
            <person name="Unkles S.E."/>
            <person name="van de Wiele N."/>
            <person name="van Rossen-Uffink D."/>
            <person name="Oliveira J.V."/>
            <person name="Vesth T.C."/>
            <person name="Visser J."/>
            <person name="Yu J.-H."/>
            <person name="Zhou M."/>
            <person name="Andersen M.R."/>
            <person name="Archer D.B."/>
            <person name="Baker S.E."/>
            <person name="Benoit I."/>
            <person name="Brakhage A.A."/>
            <person name="Braus G.H."/>
            <person name="Fischer R."/>
            <person name="Frisvad J.C."/>
            <person name="Goldman G.H."/>
            <person name="Houbraken J."/>
            <person name="Oakley B."/>
            <person name="Pocsi I."/>
            <person name="Scazzocchio C."/>
            <person name="Seiboth B."/>
            <person name="vanKuyk P.A."/>
            <person name="Wortman J."/>
            <person name="Dyer P.S."/>
            <person name="Grigoriev I.V."/>
        </authorList>
    </citation>
    <scope>NUCLEOTIDE SEQUENCE [LARGE SCALE GENOMIC DNA]</scope>
    <source>
        <strain evidence="5">CBS 593.65</strain>
    </source>
</reference>
<dbReference type="Gene3D" id="1.25.40.20">
    <property type="entry name" value="Ankyrin repeat-containing domain"/>
    <property type="match status" value="2"/>
</dbReference>
<dbReference type="RefSeq" id="XP_040701033.1">
    <property type="nucleotide sequence ID" value="XM_040840665.1"/>
</dbReference>
<name>A0A1L9TCT5_9EURO</name>
<dbReference type="Pfam" id="PF12796">
    <property type="entry name" value="Ank_2"/>
    <property type="match status" value="1"/>
</dbReference>
<dbReference type="Gene3D" id="3.40.50.1580">
    <property type="entry name" value="Nucleoside phosphorylase domain"/>
    <property type="match status" value="1"/>
</dbReference>
<evidence type="ECO:0000259" key="3">
    <source>
        <dbReference type="Pfam" id="PF24883"/>
    </source>
</evidence>
<gene>
    <name evidence="4" type="ORF">ASPSYDRAFT_134170</name>
</gene>
<evidence type="ECO:0000313" key="4">
    <source>
        <dbReference type="EMBL" id="OJJ57227.1"/>
    </source>
</evidence>
<dbReference type="InterPro" id="IPR036770">
    <property type="entry name" value="Ankyrin_rpt-contain_sf"/>
</dbReference>
<evidence type="ECO:0000256" key="2">
    <source>
        <dbReference type="PROSITE-ProRule" id="PRU00023"/>
    </source>
</evidence>
<dbReference type="InterPro" id="IPR035994">
    <property type="entry name" value="Nucleoside_phosphorylase_sf"/>
</dbReference>
<keyword evidence="1" id="KW-0677">Repeat</keyword>
<dbReference type="SUPFAM" id="SSF52540">
    <property type="entry name" value="P-loop containing nucleoside triphosphate hydrolases"/>
    <property type="match status" value="1"/>
</dbReference>
<keyword evidence="5" id="KW-1185">Reference proteome</keyword>
<dbReference type="GO" id="GO:0003824">
    <property type="term" value="F:catalytic activity"/>
    <property type="evidence" value="ECO:0007669"/>
    <property type="project" value="InterPro"/>
</dbReference>
<dbReference type="SUPFAM" id="SSF53167">
    <property type="entry name" value="Purine and uridine phosphorylases"/>
    <property type="match status" value="1"/>
</dbReference>
<keyword evidence="2" id="KW-0040">ANK repeat</keyword>
<dbReference type="SMART" id="SM00248">
    <property type="entry name" value="ANK"/>
    <property type="match status" value="4"/>
</dbReference>
<dbReference type="VEuPathDB" id="FungiDB:ASPSYDRAFT_134170"/>
<dbReference type="PROSITE" id="PS50088">
    <property type="entry name" value="ANK_REPEAT"/>
    <property type="match status" value="1"/>
</dbReference>
<dbReference type="GO" id="GO:0009116">
    <property type="term" value="P:nucleoside metabolic process"/>
    <property type="evidence" value="ECO:0007669"/>
    <property type="project" value="InterPro"/>
</dbReference>
<proteinExistence type="predicted"/>
<dbReference type="Gene3D" id="3.40.50.300">
    <property type="entry name" value="P-loop containing nucleotide triphosphate hydrolases"/>
    <property type="match status" value="1"/>
</dbReference>
<dbReference type="InterPro" id="IPR056884">
    <property type="entry name" value="NPHP3-like_N"/>
</dbReference>
<dbReference type="InterPro" id="IPR027417">
    <property type="entry name" value="P-loop_NTPase"/>
</dbReference>
<dbReference type="GeneID" id="63756738"/>
<evidence type="ECO:0000256" key="1">
    <source>
        <dbReference type="ARBA" id="ARBA00022737"/>
    </source>
</evidence>
<dbReference type="InterPro" id="IPR002110">
    <property type="entry name" value="Ankyrin_rpt"/>
</dbReference>
<feature type="domain" description="Nephrocystin 3-like N-terminal" evidence="3">
    <location>
        <begin position="381"/>
        <end position="541"/>
    </location>
</feature>
<organism evidence="4 5">
    <name type="scientific">Aspergillus sydowii CBS 593.65</name>
    <dbReference type="NCBI Taxonomy" id="1036612"/>
    <lineage>
        <taxon>Eukaryota</taxon>
        <taxon>Fungi</taxon>
        <taxon>Dikarya</taxon>
        <taxon>Ascomycota</taxon>
        <taxon>Pezizomycotina</taxon>
        <taxon>Eurotiomycetes</taxon>
        <taxon>Eurotiomycetidae</taxon>
        <taxon>Eurotiales</taxon>
        <taxon>Aspergillaceae</taxon>
        <taxon>Aspergillus</taxon>
        <taxon>Aspergillus subgen. Nidulantes</taxon>
    </lineage>
</organism>
<dbReference type="OrthoDB" id="195446at2759"/>
<dbReference type="AlphaFoldDB" id="A0A1L9TCT5"/>
<dbReference type="PANTHER" id="PTHR46082:SF11">
    <property type="entry name" value="AAA+ ATPASE DOMAIN-CONTAINING PROTEIN-RELATED"/>
    <property type="match status" value="1"/>
</dbReference>